<keyword evidence="1" id="KW-0472">Membrane</keyword>
<organism evidence="2 3">
    <name type="scientific">Actinoplanes oblitus</name>
    <dbReference type="NCBI Taxonomy" id="3040509"/>
    <lineage>
        <taxon>Bacteria</taxon>
        <taxon>Bacillati</taxon>
        <taxon>Actinomycetota</taxon>
        <taxon>Actinomycetes</taxon>
        <taxon>Micromonosporales</taxon>
        <taxon>Micromonosporaceae</taxon>
        <taxon>Actinoplanes</taxon>
    </lineage>
</organism>
<evidence type="ECO:0000256" key="1">
    <source>
        <dbReference type="SAM" id="Phobius"/>
    </source>
</evidence>
<feature type="transmembrane region" description="Helical" evidence="1">
    <location>
        <begin position="21"/>
        <end position="47"/>
    </location>
</feature>
<feature type="transmembrane region" description="Helical" evidence="1">
    <location>
        <begin position="53"/>
        <end position="73"/>
    </location>
</feature>
<keyword evidence="1" id="KW-1133">Transmembrane helix</keyword>
<protein>
    <recommendedName>
        <fullName evidence="4">DUF304 domain-containing protein</fullName>
    </recommendedName>
</protein>
<evidence type="ECO:0000313" key="3">
    <source>
        <dbReference type="Proteomes" id="UP001240150"/>
    </source>
</evidence>
<gene>
    <name evidence="2" type="ORF">ACTOB_003671</name>
</gene>
<evidence type="ECO:0000313" key="2">
    <source>
        <dbReference type="EMBL" id="WIM99997.1"/>
    </source>
</evidence>
<keyword evidence="3" id="KW-1185">Reference proteome</keyword>
<dbReference type="Proteomes" id="UP001240150">
    <property type="component" value="Chromosome"/>
</dbReference>
<sequence>MADGYSPTPGTFVYQWSLWRFAFAMAAMGGFGAITAWILFSVLSIAIDGTWSLPPASFAGVYTCAFAIFSVLFSRGRPPWLRFDDEGIELAAARHDGVRVAYATVARARVRWLWPITVLEIVVNAADESQVAWLSRGGRQPLLKRKDGQLRFSIPTAGMIPGAASIRAEIHSRGLVE</sequence>
<keyword evidence="1" id="KW-0812">Transmembrane</keyword>
<dbReference type="EMBL" id="CP126980">
    <property type="protein sequence ID" value="WIM99997.1"/>
    <property type="molecule type" value="Genomic_DNA"/>
</dbReference>
<dbReference type="RefSeq" id="WP_284921456.1">
    <property type="nucleotide sequence ID" value="NZ_CP126980.1"/>
</dbReference>
<evidence type="ECO:0008006" key="4">
    <source>
        <dbReference type="Google" id="ProtNLM"/>
    </source>
</evidence>
<accession>A0ABY8WRB1</accession>
<name>A0ABY8WRB1_9ACTN</name>
<reference evidence="2 3" key="1">
    <citation type="submission" date="2023-06" db="EMBL/GenBank/DDBJ databases">
        <authorList>
            <person name="Yushchuk O."/>
            <person name="Binda E."/>
            <person name="Ruckert-Reed C."/>
            <person name="Fedorenko V."/>
            <person name="Kalinowski J."/>
            <person name="Marinelli F."/>
        </authorList>
    </citation>
    <scope>NUCLEOTIDE SEQUENCE [LARGE SCALE GENOMIC DNA]</scope>
    <source>
        <strain evidence="2 3">NRRL 3884</strain>
    </source>
</reference>
<proteinExistence type="predicted"/>